<evidence type="ECO:0000313" key="2">
    <source>
        <dbReference type="EMBL" id="OVF70406.1"/>
    </source>
</evidence>
<dbReference type="NCBIfam" id="NF033153">
    <property type="entry name" value="phage_ICD_like"/>
    <property type="match status" value="1"/>
</dbReference>
<dbReference type="EMBL" id="NDBK01000071">
    <property type="protein sequence ID" value="OVF70399.1"/>
    <property type="molecule type" value="Genomic_DNA"/>
</dbReference>
<proteinExistence type="predicted"/>
<comment type="caution">
    <text evidence="1">The sequence shown here is derived from an EMBL/GenBank/DDBJ whole genome shotgun (WGS) entry which is preliminary data.</text>
</comment>
<evidence type="ECO:0000313" key="3">
    <source>
        <dbReference type="Proteomes" id="UP000196447"/>
    </source>
</evidence>
<sequence>MFFCAYACAYPNYGGSGGAAFWLAGFVWAGIANPVWATTTQEIRNSGGSTHNQTGVRTMFKFKFAAICRTDKKSHIHHLSTIASSEREARRQFASRFVLVLSARIRVSGVAA</sequence>
<dbReference type="Pfam" id="PF10554">
    <property type="entry name" value="Phage_ASH"/>
    <property type="match status" value="1"/>
</dbReference>
<evidence type="ECO:0008006" key="4">
    <source>
        <dbReference type="Google" id="ProtNLM"/>
    </source>
</evidence>
<name>A0A202KRP4_KLEPN</name>
<accession>A0A202KRP4</accession>
<dbReference type="AlphaFoldDB" id="A0A202KRP4"/>
<organism evidence="1 3">
    <name type="scientific">Klebsiella pneumoniae</name>
    <dbReference type="NCBI Taxonomy" id="573"/>
    <lineage>
        <taxon>Bacteria</taxon>
        <taxon>Pseudomonadati</taxon>
        <taxon>Pseudomonadota</taxon>
        <taxon>Gammaproteobacteria</taxon>
        <taxon>Enterobacterales</taxon>
        <taxon>Enterobacteriaceae</taxon>
        <taxon>Klebsiella/Raoultella group</taxon>
        <taxon>Klebsiella</taxon>
        <taxon>Klebsiella pneumoniae complex</taxon>
    </lineage>
</organism>
<gene>
    <name evidence="1" type="ORF">B5L96_15565</name>
    <name evidence="2" type="ORF">B5L96_15600</name>
</gene>
<protein>
    <recommendedName>
        <fullName evidence="4">Host cell division inhibitor Icd-like protein</fullName>
    </recommendedName>
</protein>
<evidence type="ECO:0000313" key="1">
    <source>
        <dbReference type="EMBL" id="OVF70399.1"/>
    </source>
</evidence>
<dbReference type="Proteomes" id="UP000196447">
    <property type="component" value="Unassembled WGS sequence"/>
</dbReference>
<dbReference type="EMBL" id="NDBK01000071">
    <property type="protein sequence ID" value="OVF70406.1"/>
    <property type="molecule type" value="Genomic_DNA"/>
</dbReference>
<dbReference type="InterPro" id="IPR018880">
    <property type="entry name" value="Phage_P4_Ash"/>
</dbReference>
<reference evidence="1 3" key="1">
    <citation type="submission" date="2017-03" db="EMBL/GenBank/DDBJ databases">
        <authorList>
            <person name="Fouts D."/>
            <person name="Stalin M.J."/>
            <person name="Chen L."/>
            <person name="Wright M."/>
            <person name="Sutton G."/>
            <person name="Nguyen K."/>
            <person name="Vanduin D."/>
            <person name="Rojas L."/>
            <person name="Hujer A."/>
            <person name="Hujer K."/>
            <person name="Bonomo R."/>
            <person name="Kreiswirth B."/>
            <person name="Adams M."/>
        </authorList>
    </citation>
    <scope>NUCLEOTIDE SEQUENCE [LARGE SCALE GENOMIC DNA]</scope>
    <source>
        <strain evidence="1 3">39383</strain>
    </source>
</reference>